<dbReference type="AlphaFoldDB" id="A0AAN7VUR1"/>
<dbReference type="Gene3D" id="3.90.180.10">
    <property type="entry name" value="Medium-chain alcohol dehydrogenases, catalytic domain"/>
    <property type="match status" value="1"/>
</dbReference>
<dbReference type="InterPro" id="IPR036291">
    <property type="entry name" value="NAD(P)-bd_dom_sf"/>
</dbReference>
<feature type="domain" description="Enoyl reductase (ER)" evidence="1">
    <location>
        <begin position="12"/>
        <end position="340"/>
    </location>
</feature>
<dbReference type="PANTHER" id="PTHR45033">
    <property type="match status" value="1"/>
</dbReference>
<dbReference type="GO" id="GO:0016491">
    <property type="term" value="F:oxidoreductase activity"/>
    <property type="evidence" value="ECO:0007669"/>
    <property type="project" value="InterPro"/>
</dbReference>
<evidence type="ECO:0000313" key="2">
    <source>
        <dbReference type="EMBL" id="KAK5693510.1"/>
    </source>
</evidence>
<dbReference type="SUPFAM" id="SSF50129">
    <property type="entry name" value="GroES-like"/>
    <property type="match status" value="1"/>
</dbReference>
<sequence>MANQAWQITSAGVVSLNDLGNIPKPGPKQVQVRLHAVALNYRDVLIADRDPNYPLMAKQDLIPGSDGAGIIEETGPDSIWAKGDRVILHPNNWISGSDVRSLNLYEVAGGGEVDGTLRRWVVWDDDRLIKAPDGLSLEEASTMFTAGVTAYRALFHGPLKIEPGMTVLTQGTGGVSCYGIQLATAAGAIVVATSSSDEKLEIAKKLGAKHLINYRKTADWSAEVLKATDGVGVDLVLDVVGADSIEQTIKATRFGGAIAILGLLSADPTKKVDIIQDLLFGAKTVRGQLGAGNRDMANETSAFMQKHQIHPEIAQTFDFDEADKALEATRKLSAPGKIVVRIS</sequence>
<dbReference type="EMBL" id="JAVRQU010000017">
    <property type="protein sequence ID" value="KAK5693510.1"/>
    <property type="molecule type" value="Genomic_DNA"/>
</dbReference>
<dbReference type="InterPro" id="IPR011032">
    <property type="entry name" value="GroES-like_sf"/>
</dbReference>
<protein>
    <recommendedName>
        <fullName evidence="1">Enoyl reductase (ER) domain-containing protein</fullName>
    </recommendedName>
</protein>
<dbReference type="InterPro" id="IPR052711">
    <property type="entry name" value="Zinc_ADH-like"/>
</dbReference>
<dbReference type="Pfam" id="PF00107">
    <property type="entry name" value="ADH_zinc_N"/>
    <property type="match status" value="1"/>
</dbReference>
<accession>A0AAN7VUR1</accession>
<dbReference type="InterPro" id="IPR013154">
    <property type="entry name" value="ADH-like_N"/>
</dbReference>
<evidence type="ECO:0000313" key="3">
    <source>
        <dbReference type="Proteomes" id="UP001310594"/>
    </source>
</evidence>
<evidence type="ECO:0000259" key="1">
    <source>
        <dbReference type="SMART" id="SM00829"/>
    </source>
</evidence>
<dbReference type="SUPFAM" id="SSF51735">
    <property type="entry name" value="NAD(P)-binding Rossmann-fold domains"/>
    <property type="match status" value="1"/>
</dbReference>
<dbReference type="CDD" id="cd08276">
    <property type="entry name" value="MDR7"/>
    <property type="match status" value="1"/>
</dbReference>
<dbReference type="SMART" id="SM00829">
    <property type="entry name" value="PKS_ER"/>
    <property type="match status" value="1"/>
</dbReference>
<dbReference type="PANTHER" id="PTHR45033:SF2">
    <property type="entry name" value="ZINC-TYPE ALCOHOL DEHYDROGENASE-LIKE PROTEIN C1773.06C"/>
    <property type="match status" value="1"/>
</dbReference>
<dbReference type="InterPro" id="IPR013149">
    <property type="entry name" value="ADH-like_C"/>
</dbReference>
<gene>
    <name evidence="2" type="ORF">LTR97_010079</name>
</gene>
<dbReference type="Gene3D" id="3.40.50.720">
    <property type="entry name" value="NAD(P)-binding Rossmann-like Domain"/>
    <property type="match status" value="1"/>
</dbReference>
<organism evidence="2 3">
    <name type="scientific">Elasticomyces elasticus</name>
    <dbReference type="NCBI Taxonomy" id="574655"/>
    <lineage>
        <taxon>Eukaryota</taxon>
        <taxon>Fungi</taxon>
        <taxon>Dikarya</taxon>
        <taxon>Ascomycota</taxon>
        <taxon>Pezizomycotina</taxon>
        <taxon>Dothideomycetes</taxon>
        <taxon>Dothideomycetidae</taxon>
        <taxon>Mycosphaerellales</taxon>
        <taxon>Teratosphaeriaceae</taxon>
        <taxon>Elasticomyces</taxon>
    </lineage>
</organism>
<comment type="caution">
    <text evidence="2">The sequence shown here is derived from an EMBL/GenBank/DDBJ whole genome shotgun (WGS) entry which is preliminary data.</text>
</comment>
<name>A0AAN7VUR1_9PEZI</name>
<dbReference type="Proteomes" id="UP001310594">
    <property type="component" value="Unassembled WGS sequence"/>
</dbReference>
<proteinExistence type="predicted"/>
<dbReference type="Pfam" id="PF08240">
    <property type="entry name" value="ADH_N"/>
    <property type="match status" value="1"/>
</dbReference>
<reference evidence="2" key="1">
    <citation type="submission" date="2023-08" db="EMBL/GenBank/DDBJ databases">
        <title>Black Yeasts Isolated from many extreme environments.</title>
        <authorList>
            <person name="Coleine C."/>
            <person name="Stajich J.E."/>
            <person name="Selbmann L."/>
        </authorList>
    </citation>
    <scope>NUCLEOTIDE SEQUENCE</scope>
    <source>
        <strain evidence="2">CCFEE 5810</strain>
    </source>
</reference>
<dbReference type="InterPro" id="IPR020843">
    <property type="entry name" value="ER"/>
</dbReference>